<dbReference type="Pfam" id="PF00786">
    <property type="entry name" value="PBD"/>
    <property type="match status" value="1"/>
</dbReference>
<evidence type="ECO:0000256" key="2">
    <source>
        <dbReference type="ARBA" id="ARBA00022741"/>
    </source>
</evidence>
<dbReference type="AlphaFoldDB" id="A0A369JQW6"/>
<dbReference type="InParanoid" id="A0A369JQW6"/>
<organism evidence="9 10">
    <name type="scientific">Hypsizygus marmoreus</name>
    <name type="common">White beech mushroom</name>
    <name type="synonym">Agaricus marmoreus</name>
    <dbReference type="NCBI Taxonomy" id="39966"/>
    <lineage>
        <taxon>Eukaryota</taxon>
        <taxon>Fungi</taxon>
        <taxon>Dikarya</taxon>
        <taxon>Basidiomycota</taxon>
        <taxon>Agaricomycotina</taxon>
        <taxon>Agaricomycetes</taxon>
        <taxon>Agaricomycetidae</taxon>
        <taxon>Agaricales</taxon>
        <taxon>Tricholomatineae</taxon>
        <taxon>Lyophyllaceae</taxon>
        <taxon>Hypsizygus</taxon>
    </lineage>
</organism>
<dbReference type="InterPro" id="IPR011009">
    <property type="entry name" value="Kinase-like_dom_sf"/>
</dbReference>
<dbReference type="GO" id="GO:0005524">
    <property type="term" value="F:ATP binding"/>
    <property type="evidence" value="ECO:0007669"/>
    <property type="project" value="UniProtKB-KW"/>
</dbReference>
<dbReference type="GO" id="GO:0106310">
    <property type="term" value="F:protein serine kinase activity"/>
    <property type="evidence" value="ECO:0007669"/>
    <property type="project" value="RHEA"/>
</dbReference>
<evidence type="ECO:0000313" key="9">
    <source>
        <dbReference type="EMBL" id="RDB23610.1"/>
    </source>
</evidence>
<feature type="region of interest" description="Disordered" evidence="6">
    <location>
        <begin position="1"/>
        <end position="151"/>
    </location>
</feature>
<keyword evidence="2" id="KW-0547">Nucleotide-binding</keyword>
<feature type="region of interest" description="Disordered" evidence="6">
    <location>
        <begin position="186"/>
        <end position="440"/>
    </location>
</feature>
<evidence type="ECO:0000259" key="7">
    <source>
        <dbReference type="PROSITE" id="PS50011"/>
    </source>
</evidence>
<feature type="compositionally biased region" description="Polar residues" evidence="6">
    <location>
        <begin position="190"/>
        <end position="203"/>
    </location>
</feature>
<feature type="compositionally biased region" description="Low complexity" evidence="6">
    <location>
        <begin position="805"/>
        <end position="816"/>
    </location>
</feature>
<dbReference type="InterPro" id="IPR000719">
    <property type="entry name" value="Prot_kinase_dom"/>
</dbReference>
<dbReference type="PANTHER" id="PTHR45832">
    <property type="entry name" value="SERINE/THREONINE-PROTEIN KINASE SAMKA-RELATED-RELATED"/>
    <property type="match status" value="1"/>
</dbReference>
<feature type="compositionally biased region" description="Low complexity" evidence="6">
    <location>
        <begin position="208"/>
        <end position="219"/>
    </location>
</feature>
<evidence type="ECO:0000313" key="10">
    <source>
        <dbReference type="Proteomes" id="UP000076154"/>
    </source>
</evidence>
<dbReference type="InterPro" id="IPR000095">
    <property type="entry name" value="CRIB_dom"/>
</dbReference>
<feature type="compositionally biased region" description="Polar residues" evidence="6">
    <location>
        <begin position="66"/>
        <end position="75"/>
    </location>
</feature>
<dbReference type="OrthoDB" id="248923at2759"/>
<dbReference type="GO" id="GO:0004713">
    <property type="term" value="F:protein tyrosine kinase activity"/>
    <property type="evidence" value="ECO:0007669"/>
    <property type="project" value="InterPro"/>
</dbReference>
<dbReference type="InterPro" id="IPR051931">
    <property type="entry name" value="PAK3-like"/>
</dbReference>
<reference evidence="9" key="1">
    <citation type="submission" date="2018-04" db="EMBL/GenBank/DDBJ databases">
        <title>Whole genome sequencing of Hypsizygus marmoreus.</title>
        <authorList>
            <person name="Choi I.-G."/>
            <person name="Min B."/>
            <person name="Kim J.-G."/>
            <person name="Kim S."/>
            <person name="Oh Y.-L."/>
            <person name="Kong W.-S."/>
            <person name="Park H."/>
            <person name="Jeong J."/>
            <person name="Song E.-S."/>
        </authorList>
    </citation>
    <scope>NUCLEOTIDE SEQUENCE [LARGE SCALE GENOMIC DNA]</scope>
    <source>
        <strain evidence="9">51987-8</strain>
    </source>
</reference>
<dbReference type="PROSITE" id="PS50011">
    <property type="entry name" value="PROTEIN_KINASE_DOM"/>
    <property type="match status" value="1"/>
</dbReference>
<dbReference type="GO" id="GO:0004674">
    <property type="term" value="F:protein serine/threonine kinase activity"/>
    <property type="evidence" value="ECO:0007669"/>
    <property type="project" value="UniProtKB-EC"/>
</dbReference>
<dbReference type="SMART" id="SM00219">
    <property type="entry name" value="TyrKc"/>
    <property type="match status" value="1"/>
</dbReference>
<proteinExistence type="inferred from homology"/>
<feature type="compositionally biased region" description="Basic and acidic residues" evidence="6">
    <location>
        <begin position="681"/>
        <end position="699"/>
    </location>
</feature>
<feature type="compositionally biased region" description="Low complexity" evidence="6">
    <location>
        <begin position="1"/>
        <end position="16"/>
    </location>
</feature>
<protein>
    <submittedName>
        <fullName evidence="9">Serine/threonine-protein kinase pakA</fullName>
    </submittedName>
</protein>
<feature type="compositionally biased region" description="Low complexity" evidence="6">
    <location>
        <begin position="425"/>
        <end position="440"/>
    </location>
</feature>
<dbReference type="Pfam" id="PF00069">
    <property type="entry name" value="Pkinase"/>
    <property type="match status" value="1"/>
</dbReference>
<dbReference type="Gene3D" id="3.90.810.10">
    <property type="entry name" value="CRIB domain"/>
    <property type="match status" value="1"/>
</dbReference>
<dbReference type="SUPFAM" id="SSF56112">
    <property type="entry name" value="Protein kinase-like (PK-like)"/>
    <property type="match status" value="1"/>
</dbReference>
<feature type="region of interest" description="Disordered" evidence="6">
    <location>
        <begin position="734"/>
        <end position="816"/>
    </location>
</feature>
<dbReference type="InterPro" id="IPR036936">
    <property type="entry name" value="CRIB_dom_sf"/>
</dbReference>
<dbReference type="InterPro" id="IPR020635">
    <property type="entry name" value="Tyr_kinase_cat_dom"/>
</dbReference>
<dbReference type="Gene3D" id="1.10.510.10">
    <property type="entry name" value="Transferase(Phosphotransferase) domain 1"/>
    <property type="match status" value="1"/>
</dbReference>
<keyword evidence="9" id="KW-0808">Transferase</keyword>
<dbReference type="EMBL" id="LUEZ02000046">
    <property type="protein sequence ID" value="RDB23610.1"/>
    <property type="molecule type" value="Genomic_DNA"/>
</dbReference>
<gene>
    <name evidence="9" type="primary">pakA</name>
    <name evidence="9" type="ORF">Hypma_009302</name>
</gene>
<feature type="domain" description="CRIB" evidence="8">
    <location>
        <begin position="147"/>
        <end position="160"/>
    </location>
</feature>
<evidence type="ECO:0000256" key="4">
    <source>
        <dbReference type="ARBA" id="ARBA00047899"/>
    </source>
</evidence>
<dbReference type="PANTHER" id="PTHR45832:SF22">
    <property type="entry name" value="SERINE_THREONINE-PROTEIN KINASE SAMKA-RELATED"/>
    <property type="match status" value="1"/>
</dbReference>
<accession>A0A369JQW6</accession>
<feature type="compositionally biased region" description="Polar residues" evidence="6">
    <location>
        <begin position="225"/>
        <end position="239"/>
    </location>
</feature>
<dbReference type="SMART" id="SM00285">
    <property type="entry name" value="PBD"/>
    <property type="match status" value="1"/>
</dbReference>
<name>A0A369JQW6_HYPMA</name>
<evidence type="ECO:0000256" key="3">
    <source>
        <dbReference type="ARBA" id="ARBA00022840"/>
    </source>
</evidence>
<feature type="compositionally biased region" description="Low complexity" evidence="6">
    <location>
        <begin position="257"/>
        <end position="293"/>
    </location>
</feature>
<dbReference type="STRING" id="39966.A0A369JQW6"/>
<feature type="region of interest" description="Disordered" evidence="6">
    <location>
        <begin position="663"/>
        <end position="708"/>
    </location>
</feature>
<feature type="compositionally biased region" description="Low complexity" evidence="6">
    <location>
        <begin position="773"/>
        <end position="792"/>
    </location>
</feature>
<keyword evidence="10" id="KW-1185">Reference proteome</keyword>
<feature type="compositionally biased region" description="Low complexity" evidence="6">
    <location>
        <begin position="84"/>
        <end position="101"/>
    </location>
</feature>
<comment type="catalytic activity">
    <reaction evidence="5">
        <text>L-seryl-[protein] + ATP = O-phospho-L-seryl-[protein] + ADP + H(+)</text>
        <dbReference type="Rhea" id="RHEA:17989"/>
        <dbReference type="Rhea" id="RHEA-COMP:9863"/>
        <dbReference type="Rhea" id="RHEA-COMP:11604"/>
        <dbReference type="ChEBI" id="CHEBI:15378"/>
        <dbReference type="ChEBI" id="CHEBI:29999"/>
        <dbReference type="ChEBI" id="CHEBI:30616"/>
        <dbReference type="ChEBI" id="CHEBI:83421"/>
        <dbReference type="ChEBI" id="CHEBI:456216"/>
        <dbReference type="EC" id="2.7.11.1"/>
    </reaction>
</comment>
<comment type="caution">
    <text evidence="9">The sequence shown here is derived from an EMBL/GenBank/DDBJ whole genome shotgun (WGS) entry which is preliminary data.</text>
</comment>
<feature type="compositionally biased region" description="Polar residues" evidence="6">
    <location>
        <begin position="340"/>
        <end position="359"/>
    </location>
</feature>
<feature type="compositionally biased region" description="Basic residues" evidence="6">
    <location>
        <begin position="118"/>
        <end position="127"/>
    </location>
</feature>
<dbReference type="PROSITE" id="PS50108">
    <property type="entry name" value="CRIB"/>
    <property type="match status" value="1"/>
</dbReference>
<evidence type="ECO:0000259" key="8">
    <source>
        <dbReference type="PROSITE" id="PS50108"/>
    </source>
</evidence>
<comment type="catalytic activity">
    <reaction evidence="4">
        <text>L-threonyl-[protein] + ATP = O-phospho-L-threonyl-[protein] + ADP + H(+)</text>
        <dbReference type="Rhea" id="RHEA:46608"/>
        <dbReference type="Rhea" id="RHEA-COMP:11060"/>
        <dbReference type="Rhea" id="RHEA-COMP:11605"/>
        <dbReference type="ChEBI" id="CHEBI:15378"/>
        <dbReference type="ChEBI" id="CHEBI:30013"/>
        <dbReference type="ChEBI" id="CHEBI:30616"/>
        <dbReference type="ChEBI" id="CHEBI:61977"/>
        <dbReference type="ChEBI" id="CHEBI:456216"/>
        <dbReference type="EC" id="2.7.11.1"/>
    </reaction>
</comment>
<comment type="similarity">
    <text evidence="1">Belongs to the protein kinase superfamily. STE Ser/Thr protein kinase family. STE20 subfamily.</text>
</comment>
<sequence>MASSSASSHSKSSRFSTTLGRAFKFSSKDKESRPPPLPPKDAFYLRNRSLASLSPDSLSIPGTPLSPHSPQSQRLSPDMHMNQSSMSLVSSAASGRSFSPADAMSTQKKEKGSGFFKFGKRSPKPRSTKSPPATDALPPPPTEDDGISLPWNFQHNIHVDEGFTGLPPSWTTSLAKAGFTEEEIADIQNRRTAGSRSPGSQYLFTDRPASPAYSSSNAPVLTHPTPRTTSLPRQFSDASLRSRADTAQRSSPPSLPPLHTSTTSVPLSRLPPQRQFSTDQSSTQQDHPSSSASIDSHVSNGGPSFGQDAALRALGTVSPTRAADVAPPSTPPRRAYHVTNEVSVINSPPPSYTNFNTPPRDNANGYPLEKQSHSRGHQTSQGASVDSTPRSQAAIGASSTFSPETTPQKFQRPRASTDASHERSTSSSSSNYSPQQQSQSDIRIKRLTALPPRLSLHTADDSSDLSTWGEALLSGISTASETTPNTSTFAAAQDAKLLSSSNINGTKPLFSTPTNNAYYARAKASSTRTSPPNKARDNENQRLKAPTRPIPPVLVPNGRGGQHSGFNSDEDEDGLSSSWVEPASTARYDPDATTWDEPESAQSEQPTPASDVASPLWSALAGIVRDQSGHAPEIYSAALSESCSPTLPLSPTDAQKGRDVLMGRVPQSQPKPEPESDQDESLLRADEGARVEGSNRDSSRSSTSTVTGFSEHAAIVRHVSIARRAGAYVIDHSKVGGGARGVGLENGRSPAEPIIPRTSPPAIDAKHPPSPLSSNFGSEEGSASGSGSSSSLSHDHPTPTTEPGLDSPLLYYLDSSPSPDPTKLSFGPNAHLLVSATDTFGGIKEPARHDVQDEEEEEEELVLPLGPPVSKPKIIISSVASPSTGPLTAIPSSGTTPLSPFQRYRGWLSAVVAPLEEFIDEAVDPREYYLDLQEIAEGESGSVYAARLSETSNLTKLKLPPLIKAQDSDDINNGRTKLVAIKSVAILPTGSPKLVDLERELSLMKGLWHANVLSMDAVYVDLVEDTLWIRMELMERSLADIVGLVVEGLTLQDRVIARFASDVLQALEYLQKHRIAHRDVRSDNLLLNTKGILKLADFSNAVQVTRENRMRSDLVGVVYWQAPEVRTPPYDALKVDIWSLGATIWEMAEAEPPFADTQQISDRWPPLRQPQLYSPAFHDFLRLCSEPPSSRPTPSELKQSSFINNACGRAVIIQLLSQCMAIEQAIREREVSQLSE</sequence>
<dbReference type="Proteomes" id="UP000076154">
    <property type="component" value="Unassembled WGS sequence"/>
</dbReference>
<evidence type="ECO:0000256" key="5">
    <source>
        <dbReference type="ARBA" id="ARBA00048679"/>
    </source>
</evidence>
<evidence type="ECO:0000256" key="1">
    <source>
        <dbReference type="ARBA" id="ARBA00008874"/>
    </source>
</evidence>
<feature type="region of interest" description="Disordered" evidence="6">
    <location>
        <begin position="522"/>
        <end position="612"/>
    </location>
</feature>
<feature type="domain" description="Protein kinase" evidence="7">
    <location>
        <begin position="929"/>
        <end position="1203"/>
    </location>
</feature>
<keyword evidence="9" id="KW-0418">Kinase</keyword>
<evidence type="ECO:0000256" key="6">
    <source>
        <dbReference type="SAM" id="MobiDB-lite"/>
    </source>
</evidence>
<feature type="compositionally biased region" description="Polar residues" evidence="6">
    <location>
        <begin position="377"/>
        <end position="409"/>
    </location>
</feature>
<keyword evidence="3" id="KW-0067">ATP-binding</keyword>